<feature type="compositionally biased region" description="Polar residues" evidence="1">
    <location>
        <begin position="92"/>
        <end position="102"/>
    </location>
</feature>
<reference evidence="2" key="1">
    <citation type="submission" date="2019-10" db="EMBL/GenBank/DDBJ databases">
        <authorList>
            <person name="Soares A.E.R."/>
            <person name="Aleixo A."/>
            <person name="Schneider P."/>
            <person name="Miyaki C.Y."/>
            <person name="Schneider M.P."/>
            <person name="Mello C."/>
            <person name="Vasconcelos A.T.R."/>
        </authorList>
    </citation>
    <scope>NUCLEOTIDE SEQUENCE</scope>
    <source>
        <tissue evidence="2">Muscle</tissue>
    </source>
</reference>
<dbReference type="EMBL" id="WHWB01034462">
    <property type="protein sequence ID" value="KAJ7409605.1"/>
    <property type="molecule type" value="Genomic_DNA"/>
</dbReference>
<proteinExistence type="predicted"/>
<name>A0ABQ9CUV4_9PASS</name>
<feature type="compositionally biased region" description="Polar residues" evidence="1">
    <location>
        <begin position="74"/>
        <end position="83"/>
    </location>
</feature>
<evidence type="ECO:0000256" key="1">
    <source>
        <dbReference type="SAM" id="MobiDB-lite"/>
    </source>
</evidence>
<gene>
    <name evidence="2" type="ORF">WISP_113560</name>
</gene>
<organism evidence="2 3">
    <name type="scientific">Willisornis vidua</name>
    <name type="common">Xingu scale-backed antbird</name>
    <dbReference type="NCBI Taxonomy" id="1566151"/>
    <lineage>
        <taxon>Eukaryota</taxon>
        <taxon>Metazoa</taxon>
        <taxon>Chordata</taxon>
        <taxon>Craniata</taxon>
        <taxon>Vertebrata</taxon>
        <taxon>Euteleostomi</taxon>
        <taxon>Archelosauria</taxon>
        <taxon>Archosauria</taxon>
        <taxon>Dinosauria</taxon>
        <taxon>Saurischia</taxon>
        <taxon>Theropoda</taxon>
        <taxon>Coelurosauria</taxon>
        <taxon>Aves</taxon>
        <taxon>Neognathae</taxon>
        <taxon>Neoaves</taxon>
        <taxon>Telluraves</taxon>
        <taxon>Australaves</taxon>
        <taxon>Passeriformes</taxon>
        <taxon>Thamnophilidae</taxon>
        <taxon>Willisornis</taxon>
    </lineage>
</organism>
<sequence length="279" mass="31059">MGSWEDISQYLENFSSNDVEQLQDPVRIISHAKGKCSGSPRDVQLTATCWALATTYWPLLGVVQHHQEEKRSKSTGTMSSQTMAEPERKGNKSTSIMSTQTMEETEGQPKPIAVAPVQKRKSKTKSVCIVNEEEEAGPSHPVEETEPEIIAHSLSVGELRELWREFTQQVEERDNQFCWIVWIQWPGTSEPQEYEALVDTSRDCTMMSLRYVGTESISPSGMAEGSQYQTAFEAEVSLTVNKWQKHPIMTGPEACASLAQITSGEGISRTQKSITGLLG</sequence>
<evidence type="ECO:0000313" key="3">
    <source>
        <dbReference type="Proteomes" id="UP001145742"/>
    </source>
</evidence>
<evidence type="ECO:0000313" key="2">
    <source>
        <dbReference type="EMBL" id="KAJ7409605.1"/>
    </source>
</evidence>
<feature type="region of interest" description="Disordered" evidence="1">
    <location>
        <begin position="68"/>
        <end position="108"/>
    </location>
</feature>
<comment type="caution">
    <text evidence="2">The sequence shown here is derived from an EMBL/GenBank/DDBJ whole genome shotgun (WGS) entry which is preliminary data.</text>
</comment>
<keyword evidence="3" id="KW-1185">Reference proteome</keyword>
<dbReference type="Proteomes" id="UP001145742">
    <property type="component" value="Unassembled WGS sequence"/>
</dbReference>
<accession>A0ABQ9CUV4</accession>
<protein>
    <submittedName>
        <fullName evidence="2">Uncharacterized protein</fullName>
    </submittedName>
</protein>